<dbReference type="InterPro" id="IPR023230">
    <property type="entry name" value="Glyco_hydro_2_CS"/>
</dbReference>
<evidence type="ECO:0000313" key="14">
    <source>
        <dbReference type="Proteomes" id="UP000787625"/>
    </source>
</evidence>
<dbReference type="InterPro" id="IPR014718">
    <property type="entry name" value="GH-type_carb-bd"/>
</dbReference>
<keyword evidence="11" id="KW-0732">Signal</keyword>
<dbReference type="Gene3D" id="3.20.20.80">
    <property type="entry name" value="Glycosidases"/>
    <property type="match status" value="1"/>
</dbReference>
<dbReference type="PROSITE" id="PS00719">
    <property type="entry name" value="GLYCOSYL_HYDROL_F2_1"/>
    <property type="match status" value="1"/>
</dbReference>
<evidence type="ECO:0000256" key="8">
    <source>
        <dbReference type="ARBA" id="ARBA00023295"/>
    </source>
</evidence>
<dbReference type="GO" id="GO:0004565">
    <property type="term" value="F:beta-galactosidase activity"/>
    <property type="evidence" value="ECO:0007669"/>
    <property type="project" value="UniProtKB-EC"/>
</dbReference>
<dbReference type="Proteomes" id="UP000787625">
    <property type="component" value="Unassembled WGS sequence"/>
</dbReference>
<evidence type="ECO:0000256" key="7">
    <source>
        <dbReference type="ARBA" id="ARBA00022837"/>
    </source>
</evidence>
<dbReference type="Pfam" id="PF02837">
    <property type="entry name" value="Glyco_hydro_2_N"/>
    <property type="match status" value="1"/>
</dbReference>
<evidence type="ECO:0000256" key="3">
    <source>
        <dbReference type="ARBA" id="ARBA00007401"/>
    </source>
</evidence>
<evidence type="ECO:0000256" key="1">
    <source>
        <dbReference type="ARBA" id="ARBA00001412"/>
    </source>
</evidence>
<accession>A0A9D2UIX5</accession>
<dbReference type="Pfam" id="PF02836">
    <property type="entry name" value="Glyco_hydro_2_C"/>
    <property type="match status" value="1"/>
</dbReference>
<dbReference type="GO" id="GO:0005990">
    <property type="term" value="P:lactose catabolic process"/>
    <property type="evidence" value="ECO:0007669"/>
    <property type="project" value="TreeGrafter"/>
</dbReference>
<evidence type="ECO:0000256" key="5">
    <source>
        <dbReference type="ARBA" id="ARBA00012756"/>
    </source>
</evidence>
<dbReference type="SMART" id="SM01038">
    <property type="entry name" value="Bgal_small_N"/>
    <property type="match status" value="1"/>
</dbReference>
<dbReference type="Pfam" id="PF00703">
    <property type="entry name" value="Glyco_hydro_2"/>
    <property type="match status" value="1"/>
</dbReference>
<dbReference type="SUPFAM" id="SSF49303">
    <property type="entry name" value="beta-Galactosidase/glucuronidase domain"/>
    <property type="match status" value="2"/>
</dbReference>
<dbReference type="Pfam" id="PF02929">
    <property type="entry name" value="Bgal_small_N"/>
    <property type="match status" value="1"/>
</dbReference>
<dbReference type="Gene3D" id="2.70.98.10">
    <property type="match status" value="1"/>
</dbReference>
<dbReference type="SUPFAM" id="SSF51445">
    <property type="entry name" value="(Trans)glycosidases"/>
    <property type="match status" value="1"/>
</dbReference>
<dbReference type="SUPFAM" id="SSF74650">
    <property type="entry name" value="Galactose mutarotase-like"/>
    <property type="match status" value="1"/>
</dbReference>
<reference evidence="13" key="1">
    <citation type="journal article" date="2021" name="PeerJ">
        <title>Extensive microbial diversity within the chicken gut microbiome revealed by metagenomics and culture.</title>
        <authorList>
            <person name="Gilroy R."/>
            <person name="Ravi A."/>
            <person name="Getino M."/>
            <person name="Pursley I."/>
            <person name="Horton D.L."/>
            <person name="Alikhan N.F."/>
            <person name="Baker D."/>
            <person name="Gharbi K."/>
            <person name="Hall N."/>
            <person name="Watson M."/>
            <person name="Adriaenssens E.M."/>
            <person name="Foster-Nyarko E."/>
            <person name="Jarju S."/>
            <person name="Secka A."/>
            <person name="Antonio M."/>
            <person name="Oren A."/>
            <person name="Chaudhuri R.R."/>
            <person name="La Ragione R."/>
            <person name="Hildebrand F."/>
            <person name="Pallen M.J."/>
        </authorList>
    </citation>
    <scope>NUCLEOTIDE SEQUENCE</scope>
    <source>
        <strain evidence="13">MalCec1-1739</strain>
    </source>
</reference>
<dbReference type="EC" id="3.2.1.23" evidence="5 10"/>
<keyword evidence="8 10" id="KW-0326">Glycosidase</keyword>
<comment type="cofactor">
    <cofactor evidence="2">
        <name>Ca(2+)</name>
        <dbReference type="ChEBI" id="CHEBI:29108"/>
    </cofactor>
</comment>
<dbReference type="InterPro" id="IPR006102">
    <property type="entry name" value="Ig-like_GH2"/>
</dbReference>
<comment type="subunit">
    <text evidence="4">Monomer.</text>
</comment>
<dbReference type="InterPro" id="IPR050347">
    <property type="entry name" value="Bact_Beta-galactosidase"/>
</dbReference>
<evidence type="ECO:0000313" key="13">
    <source>
        <dbReference type="EMBL" id="HJD53252.1"/>
    </source>
</evidence>
<dbReference type="Pfam" id="PF16353">
    <property type="entry name" value="LacZ_4"/>
    <property type="match status" value="1"/>
</dbReference>
<evidence type="ECO:0000256" key="9">
    <source>
        <dbReference type="ARBA" id="ARBA00032230"/>
    </source>
</evidence>
<comment type="similarity">
    <text evidence="3 10">Belongs to the glycosyl hydrolase 2 family.</text>
</comment>
<feature type="domain" description="Beta galactosidase small chain/" evidence="12">
    <location>
        <begin position="780"/>
        <end position="1042"/>
    </location>
</feature>
<dbReference type="InterPro" id="IPR032312">
    <property type="entry name" value="LacZ_4"/>
</dbReference>
<dbReference type="InterPro" id="IPR006103">
    <property type="entry name" value="Glyco_hydro_2_cat"/>
</dbReference>
<dbReference type="InterPro" id="IPR013783">
    <property type="entry name" value="Ig-like_fold"/>
</dbReference>
<dbReference type="InterPro" id="IPR008979">
    <property type="entry name" value="Galactose-bd-like_sf"/>
</dbReference>
<dbReference type="InterPro" id="IPR023232">
    <property type="entry name" value="Glyco_hydro_2_AS"/>
</dbReference>
<dbReference type="GO" id="GO:0009341">
    <property type="term" value="C:beta-galactosidase complex"/>
    <property type="evidence" value="ECO:0007669"/>
    <property type="project" value="InterPro"/>
</dbReference>
<feature type="signal peptide" evidence="11">
    <location>
        <begin position="1"/>
        <end position="27"/>
    </location>
</feature>
<reference evidence="13" key="2">
    <citation type="submission" date="2021-04" db="EMBL/GenBank/DDBJ databases">
        <authorList>
            <person name="Gilroy R."/>
        </authorList>
    </citation>
    <scope>NUCLEOTIDE SEQUENCE</scope>
    <source>
        <strain evidence="13">MalCec1-1739</strain>
    </source>
</reference>
<name>A0A9D2UIX5_9BACT</name>
<sequence length="1528" mass="169584">MKLKQLCALGLTLVAFAGLSVPQSVRADESGWPGDFWENETIFKQNKEDAHATYIPYPSVDAMLADEEFYETPWVTPGSSYYMSLNGTWKFYFVDEPSKRPTGFWQDGYDVSGWDDIEVPSNWEMKGYDKPIYCNVEYPHANTPPYIQRRSGYSGYGVNPVGSYVRTFELPAEWDNNRVFVMFGGIYSAAYVWVNGQYIGYTQGANTDHEFDITDALRQGTNTLAVQVFRWSDGSYLECQDMFRMSGIYRDVYLFATPKTYIRDHYITADLDEGSGYTSGTINVDLKVNNRSGASATVIASVGLYDNDDNLVANVGEKEIVINSGEEQEVSLSTSLSGLKLWSAEIPNLYNVRCVLMNSQRDELEAFNTKYGFRHIEHVGQVVHINGNKVFFKGANRHDTHPLLGRAVDVESMLTDVKMFKQNNMNIIRTAHYPNQAKMYAMFDYFGLYVMDEADIECHANTAISGYTSWAPAFVDRAERMTLRDRNHPSVIFWSLGNESGGGSNFRDTYDAVRALDDRMIHYEGQGNWSYTDMTSDMYPALTKVQGYANTSDTRPHFICEYAHSMGQSTGNLQEYWDIIESSKRIIGGCIWDWVDQGIYNPEEIKTGSMRGWYTGYDFPGPHQGNFCSNGLVTPDRAYTGKLQEVKRVYQYVKYGEWDDTSKSVNITNAYDFLNLNTLNVVWEVLCDGEIVESGAIDNFALAPDQSKELNIPYTTQLIEDAEYLLNVKFVQKSATTWCDAGHVMAQEQFTLKQRPSLPEINASSLDDVMTVTGEGGDVTIEGNGFSYSFSGGYLTSIIYNGKEMINDGNGLKYDNFRYIENETSFTDTSVNLSCISSSSEVTEGESTFAAKAYKVTANYYSTYKCEYTVVYTIYSNGIMDVEATFSPQSSDLRRLGMSMQIAPGYENVQYYARGPESNYCDRKRGAFLGLYNTTVTDMKESFVRPNATGNREDLRRLALINDDGDGLIIETEGQVNFSAMHHTDEELYRAQHDWELTPRQETILHLDYMQRGLGNASCGPGVLSQYMVPSYGSYSYKLRFSSAASSGILGYSKPEGETNPDTYLSAIVALGVNGDNLDYEADAAPSQVYNRLATQFSAAPGSAVVLRTQQATTSGTAAATVLAGWIDWDKSYTFDTEEALVFDDYGNADIEIPGDMRLGSTARVRLILDTADGTPADGPVTSGYVYDFDIVAAQERVYEEVEYCTPGGTMHAYGLAYLASLSTEGLDTDIEQTWSSTPSGVYQVVEDTLKVKPGETFTIHLKANEAGERSTTTVYQDFRYNAAYIFTDWDYDGILTQEASFGSTPPANHILGNYDEVMDISHEMTVPADAVPSAPRIRIIYNNAWMEGTAACAIDIKEGMAYDIIVEVEGEVEVEPVEYTVTFDATEGGTVQVTDQATSSVVESGAAVPFATELIAEAIADGGYAFKGWDDGNTDNPRRYLVTGDIEFSATFDLADGIGTTQSVCTYRVDGDAVTVNASSECHVTLTGVSGVTIYTGTVIGEQTIGGLTPGVYILKMADKVAKVVIR</sequence>
<dbReference type="Gene3D" id="2.60.40.10">
    <property type="entry name" value="Immunoglobulins"/>
    <property type="match status" value="2"/>
</dbReference>
<evidence type="ECO:0000256" key="11">
    <source>
        <dbReference type="SAM" id="SignalP"/>
    </source>
</evidence>
<keyword evidence="7" id="KW-0106">Calcium</keyword>
<evidence type="ECO:0000256" key="6">
    <source>
        <dbReference type="ARBA" id="ARBA00022801"/>
    </source>
</evidence>
<comment type="caution">
    <text evidence="13">The sequence shown here is derived from an EMBL/GenBank/DDBJ whole genome shotgun (WGS) entry which is preliminary data.</text>
</comment>
<comment type="catalytic activity">
    <reaction evidence="1 10">
        <text>Hydrolysis of terminal non-reducing beta-D-galactose residues in beta-D-galactosides.</text>
        <dbReference type="EC" id="3.2.1.23"/>
    </reaction>
</comment>
<dbReference type="PANTHER" id="PTHR46323:SF2">
    <property type="entry name" value="BETA-GALACTOSIDASE"/>
    <property type="match status" value="1"/>
</dbReference>
<dbReference type="GO" id="GO:0030246">
    <property type="term" value="F:carbohydrate binding"/>
    <property type="evidence" value="ECO:0007669"/>
    <property type="project" value="InterPro"/>
</dbReference>
<keyword evidence="6 10" id="KW-0378">Hydrolase</keyword>
<dbReference type="EMBL" id="DWUP01000131">
    <property type="protein sequence ID" value="HJD53252.1"/>
    <property type="molecule type" value="Genomic_DNA"/>
</dbReference>
<evidence type="ECO:0000256" key="2">
    <source>
        <dbReference type="ARBA" id="ARBA00001913"/>
    </source>
</evidence>
<dbReference type="InterPro" id="IPR017853">
    <property type="entry name" value="GH"/>
</dbReference>
<dbReference type="InterPro" id="IPR006104">
    <property type="entry name" value="Glyco_hydro_2_N"/>
</dbReference>
<protein>
    <recommendedName>
        <fullName evidence="5 10">Beta-galactosidase</fullName>
        <ecNumber evidence="5 10">3.2.1.23</ecNumber>
    </recommendedName>
    <alternativeName>
        <fullName evidence="9 10">Lactase</fullName>
    </alternativeName>
</protein>
<dbReference type="PANTHER" id="PTHR46323">
    <property type="entry name" value="BETA-GALACTOSIDASE"/>
    <property type="match status" value="1"/>
</dbReference>
<dbReference type="Gene3D" id="2.60.120.260">
    <property type="entry name" value="Galactose-binding domain-like"/>
    <property type="match status" value="1"/>
</dbReference>
<organism evidence="13 14">
    <name type="scientific">Candidatus Avibacteroides avistercoris</name>
    <dbReference type="NCBI Taxonomy" id="2840690"/>
    <lineage>
        <taxon>Bacteria</taxon>
        <taxon>Pseudomonadati</taxon>
        <taxon>Bacteroidota</taxon>
        <taxon>Bacteroidia</taxon>
        <taxon>Bacteroidales</taxon>
        <taxon>Bacteroidaceae</taxon>
        <taxon>Bacteroidaceae incertae sedis</taxon>
        <taxon>Candidatus Avibacteroides</taxon>
    </lineage>
</organism>
<evidence type="ECO:0000259" key="12">
    <source>
        <dbReference type="SMART" id="SM01038"/>
    </source>
</evidence>
<dbReference type="SUPFAM" id="SSF49785">
    <property type="entry name" value="Galactose-binding domain-like"/>
    <property type="match status" value="1"/>
</dbReference>
<dbReference type="InterPro" id="IPR006101">
    <property type="entry name" value="Glyco_hydro_2"/>
</dbReference>
<gene>
    <name evidence="13" type="ORF">IAA93_05965</name>
</gene>
<proteinExistence type="inferred from homology"/>
<dbReference type="InterPro" id="IPR004199">
    <property type="entry name" value="B-gal_small/dom_5"/>
</dbReference>
<dbReference type="InterPro" id="IPR011013">
    <property type="entry name" value="Gal_mutarotase_sf_dom"/>
</dbReference>
<dbReference type="PROSITE" id="PS00608">
    <property type="entry name" value="GLYCOSYL_HYDROL_F2_2"/>
    <property type="match status" value="1"/>
</dbReference>
<feature type="chain" id="PRO_5039571354" description="Beta-galactosidase" evidence="11">
    <location>
        <begin position="28"/>
        <end position="1528"/>
    </location>
</feature>
<evidence type="ECO:0000256" key="4">
    <source>
        <dbReference type="ARBA" id="ARBA00011245"/>
    </source>
</evidence>
<dbReference type="InterPro" id="IPR036156">
    <property type="entry name" value="Beta-gal/glucu_dom_sf"/>
</dbReference>
<evidence type="ECO:0000256" key="10">
    <source>
        <dbReference type="RuleBase" id="RU361154"/>
    </source>
</evidence>
<dbReference type="PRINTS" id="PR00132">
    <property type="entry name" value="GLHYDRLASE2"/>
</dbReference>